<reference evidence="2 3" key="1">
    <citation type="submission" date="2019-05" db="EMBL/GenBank/DDBJ databases">
        <title>Emergence of the Ug99 lineage of the wheat stem rust pathogen through somatic hybridization.</title>
        <authorList>
            <person name="Li F."/>
            <person name="Upadhyaya N.M."/>
            <person name="Sperschneider J."/>
            <person name="Matny O."/>
            <person name="Nguyen-Phuc H."/>
            <person name="Mago R."/>
            <person name="Raley C."/>
            <person name="Miller M.E."/>
            <person name="Silverstein K.A.T."/>
            <person name="Henningsen E."/>
            <person name="Hirsch C.D."/>
            <person name="Visser B."/>
            <person name="Pretorius Z.A."/>
            <person name="Steffenson B.J."/>
            <person name="Schwessinger B."/>
            <person name="Dodds P.N."/>
            <person name="Figueroa M."/>
        </authorList>
    </citation>
    <scope>NUCLEOTIDE SEQUENCE [LARGE SCALE GENOMIC DNA]</scope>
    <source>
        <strain evidence="2 3">Ug99</strain>
    </source>
</reference>
<dbReference type="EMBL" id="VDEP01000476">
    <property type="protein sequence ID" value="KAA1072908.1"/>
    <property type="molecule type" value="Genomic_DNA"/>
</dbReference>
<comment type="caution">
    <text evidence="2">The sequence shown here is derived from an EMBL/GenBank/DDBJ whole genome shotgun (WGS) entry which is preliminary data.</text>
</comment>
<gene>
    <name evidence="2" type="ORF">PGTUg99_026590</name>
</gene>
<accession>A0A5B0MAE5</accession>
<sequence length="50" mass="5415">MIEIVHQIFTAQLKPPAAQTILKHPIAPAQSDPPVAGHPPHQPVGHRKLT</sequence>
<evidence type="ECO:0000313" key="3">
    <source>
        <dbReference type="Proteomes" id="UP000325313"/>
    </source>
</evidence>
<feature type="region of interest" description="Disordered" evidence="1">
    <location>
        <begin position="25"/>
        <end position="50"/>
    </location>
</feature>
<evidence type="ECO:0000256" key="1">
    <source>
        <dbReference type="SAM" id="MobiDB-lite"/>
    </source>
</evidence>
<proteinExistence type="predicted"/>
<dbReference type="Proteomes" id="UP000325313">
    <property type="component" value="Unassembled WGS sequence"/>
</dbReference>
<name>A0A5B0MAE5_PUCGR</name>
<protein>
    <submittedName>
        <fullName evidence="2">Uncharacterized protein</fullName>
    </submittedName>
</protein>
<dbReference type="AlphaFoldDB" id="A0A5B0MAE5"/>
<evidence type="ECO:0000313" key="2">
    <source>
        <dbReference type="EMBL" id="KAA1072908.1"/>
    </source>
</evidence>
<organism evidence="2 3">
    <name type="scientific">Puccinia graminis f. sp. tritici</name>
    <dbReference type="NCBI Taxonomy" id="56615"/>
    <lineage>
        <taxon>Eukaryota</taxon>
        <taxon>Fungi</taxon>
        <taxon>Dikarya</taxon>
        <taxon>Basidiomycota</taxon>
        <taxon>Pucciniomycotina</taxon>
        <taxon>Pucciniomycetes</taxon>
        <taxon>Pucciniales</taxon>
        <taxon>Pucciniaceae</taxon>
        <taxon>Puccinia</taxon>
    </lineage>
</organism>